<evidence type="ECO:0000313" key="3">
    <source>
        <dbReference type="EnsemblPlants" id="Kaladp0061s0058.1.v1.1"/>
    </source>
</evidence>
<evidence type="ECO:0000256" key="2">
    <source>
        <dbReference type="SAM" id="MobiDB-lite"/>
    </source>
</evidence>
<comment type="similarity">
    <text evidence="1">Belongs to the DRM1/ARP family.</text>
</comment>
<dbReference type="InterPro" id="IPR008406">
    <property type="entry name" value="DRM/ARP"/>
</dbReference>
<dbReference type="PANTHER" id="PTHR33565:SF20">
    <property type="entry name" value="DORMANCY-ASSOCIATED PROTEIN HOMOLOG 4"/>
    <property type="match status" value="1"/>
</dbReference>
<dbReference type="EnsemblPlants" id="Kaladp0061s0058.1.v1.1">
    <property type="protein sequence ID" value="Kaladp0061s0058.1.v1.1"/>
    <property type="gene ID" value="Kaladp0061s0058.v1.1"/>
</dbReference>
<feature type="region of interest" description="Disordered" evidence="2">
    <location>
        <begin position="17"/>
        <end position="109"/>
    </location>
</feature>
<feature type="compositionally biased region" description="Basic residues" evidence="2">
    <location>
        <begin position="94"/>
        <end position="105"/>
    </location>
</feature>
<dbReference type="PANTHER" id="PTHR33565">
    <property type="entry name" value="DORMANCY-ASSOCIATED PROTEIN 1"/>
    <property type="match status" value="1"/>
</dbReference>
<keyword evidence="4" id="KW-1185">Reference proteome</keyword>
<protein>
    <submittedName>
        <fullName evidence="3">Uncharacterized protein</fullName>
    </submittedName>
</protein>
<dbReference type="Proteomes" id="UP000594263">
    <property type="component" value="Unplaced"/>
</dbReference>
<dbReference type="AlphaFoldDB" id="A0A7N0UDG8"/>
<evidence type="ECO:0000256" key="1">
    <source>
        <dbReference type="ARBA" id="ARBA00010502"/>
    </source>
</evidence>
<name>A0A7N0UDG8_KALFE</name>
<evidence type="ECO:0000313" key="4">
    <source>
        <dbReference type="Proteomes" id="UP000594263"/>
    </source>
</evidence>
<dbReference type="Pfam" id="PF05564">
    <property type="entry name" value="Auxin_repressed"/>
    <property type="match status" value="1"/>
</dbReference>
<feature type="compositionally biased region" description="Low complexity" evidence="2">
    <location>
        <begin position="27"/>
        <end position="39"/>
    </location>
</feature>
<feature type="compositionally biased region" description="Polar residues" evidence="2">
    <location>
        <begin position="54"/>
        <end position="69"/>
    </location>
</feature>
<proteinExistence type="inferred from homology"/>
<accession>A0A7N0UDG8</accession>
<dbReference type="Gramene" id="Kaladp0061s0058.1.v1.1">
    <property type="protein sequence ID" value="Kaladp0061s0058.1.v1.1"/>
    <property type="gene ID" value="Kaladp0061s0058.v1.1"/>
</dbReference>
<sequence length="126" mass="13592">MDHHLLAKLWDDTLAGPVPDLGLGNYSSSTRPASSSSRMRLGDVGKEGGGMGQQEAQRSIMTMRNNPMSESPPVSPAGSLSPSSEKEEETYHHPFGRRHRLRAKRSGQAGLAAGDHILLLTMSDQI</sequence>
<reference evidence="3" key="1">
    <citation type="submission" date="2021-01" db="UniProtKB">
        <authorList>
            <consortium name="EnsemblPlants"/>
        </authorList>
    </citation>
    <scope>IDENTIFICATION</scope>
</reference>
<organism evidence="3 4">
    <name type="scientific">Kalanchoe fedtschenkoi</name>
    <name type="common">Lavender scallops</name>
    <name type="synonym">South American air plant</name>
    <dbReference type="NCBI Taxonomy" id="63787"/>
    <lineage>
        <taxon>Eukaryota</taxon>
        <taxon>Viridiplantae</taxon>
        <taxon>Streptophyta</taxon>
        <taxon>Embryophyta</taxon>
        <taxon>Tracheophyta</taxon>
        <taxon>Spermatophyta</taxon>
        <taxon>Magnoliopsida</taxon>
        <taxon>eudicotyledons</taxon>
        <taxon>Gunneridae</taxon>
        <taxon>Pentapetalae</taxon>
        <taxon>Saxifragales</taxon>
        <taxon>Crassulaceae</taxon>
        <taxon>Kalanchoe</taxon>
    </lineage>
</organism>